<keyword evidence="2" id="KW-1185">Reference proteome</keyword>
<evidence type="ECO:0000313" key="1">
    <source>
        <dbReference type="EMBL" id="MCP3732560.1"/>
    </source>
</evidence>
<dbReference type="Proteomes" id="UP001139451">
    <property type="component" value="Unassembled WGS sequence"/>
</dbReference>
<dbReference type="AlphaFoldDB" id="A0A9X2HTW7"/>
<dbReference type="EMBL" id="JAMLDX010000020">
    <property type="protein sequence ID" value="MCP3732560.1"/>
    <property type="molecule type" value="Genomic_DNA"/>
</dbReference>
<comment type="caution">
    <text evidence="1">The sequence shown here is derived from an EMBL/GenBank/DDBJ whole genome shotgun (WGS) entry which is preliminary data.</text>
</comment>
<protein>
    <submittedName>
        <fullName evidence="1">Uncharacterized protein</fullName>
    </submittedName>
</protein>
<organism evidence="1 2">
    <name type="scientific">Sphingomonas tagetis</name>
    <dbReference type="NCBI Taxonomy" id="2949092"/>
    <lineage>
        <taxon>Bacteria</taxon>
        <taxon>Pseudomonadati</taxon>
        <taxon>Pseudomonadota</taxon>
        <taxon>Alphaproteobacteria</taxon>
        <taxon>Sphingomonadales</taxon>
        <taxon>Sphingomonadaceae</taxon>
        <taxon>Sphingomonas</taxon>
    </lineage>
</organism>
<accession>A0A9X2HTW7</accession>
<name>A0A9X2HTW7_9SPHN</name>
<reference evidence="1" key="1">
    <citation type="submission" date="2022-05" db="EMBL/GenBank/DDBJ databases">
        <title>Sphingomonas sp. strain MG17 Genome sequencing and assembly.</title>
        <authorList>
            <person name="Kim I."/>
        </authorList>
    </citation>
    <scope>NUCLEOTIDE SEQUENCE</scope>
    <source>
        <strain evidence="1">MG17</strain>
    </source>
</reference>
<gene>
    <name evidence="1" type="ORF">M9978_19225</name>
</gene>
<proteinExistence type="predicted"/>
<sequence>MLGLLLAAAVAMAAPQSDWDRDRDRADAGALAVLAKGCDLDFDVGVTRGINYRHDIGRYLRAMLKDPPACPGLAQRAARFVIDSVGAPERADVDIEMLARARDLVRDGRLVRADRALDLRYSRILWLFEAVQARADWPVAEWRRWAESPEAIALLAARNDMAKFRSERSLQLEAELRLRRDLPAYDPQRAVKLIGDPRLSGELAVAERIAALWSDGVHLPRDLRAAAMPFRYGATLDSPYGVGHRLGLLKIARLAAAAARTPADRALALNLLFGAALGGDTEVVAERDALLARLGRIPSVALAPDEAERIGRAIDSDYAWALGTSGAEKPGRDRTIGLRALIGPDGRVAMVRVARSCGVAERDRRVVAIWFQYGPRIDLSATARGRFVWVDLPPIDPELTTWDAYQRWNK</sequence>
<evidence type="ECO:0000313" key="2">
    <source>
        <dbReference type="Proteomes" id="UP001139451"/>
    </source>
</evidence>